<dbReference type="Gene3D" id="2.60.40.1120">
    <property type="entry name" value="Carboxypeptidase-like, regulatory domain"/>
    <property type="match status" value="1"/>
</dbReference>
<dbReference type="NCBIfam" id="TIGR04057">
    <property type="entry name" value="SusC_RagA_signa"/>
    <property type="match status" value="1"/>
</dbReference>
<feature type="domain" description="TonB-dependent receptor plug" evidence="11">
    <location>
        <begin position="128"/>
        <end position="234"/>
    </location>
</feature>
<evidence type="ECO:0000256" key="1">
    <source>
        <dbReference type="ARBA" id="ARBA00004571"/>
    </source>
</evidence>
<keyword evidence="3 8" id="KW-1134">Transmembrane beta strand</keyword>
<evidence type="ECO:0000256" key="2">
    <source>
        <dbReference type="ARBA" id="ARBA00022448"/>
    </source>
</evidence>
<keyword evidence="4 8" id="KW-0812">Transmembrane</keyword>
<evidence type="ECO:0000256" key="6">
    <source>
        <dbReference type="ARBA" id="ARBA00023136"/>
    </source>
</evidence>
<dbReference type="GO" id="GO:0009279">
    <property type="term" value="C:cell outer membrane"/>
    <property type="evidence" value="ECO:0007669"/>
    <property type="project" value="UniProtKB-SubCell"/>
</dbReference>
<dbReference type="Pfam" id="PF00593">
    <property type="entry name" value="TonB_dep_Rec_b-barrel"/>
    <property type="match status" value="1"/>
</dbReference>
<organism evidence="12 13">
    <name type="scientific">Alkalitalea saponilacus</name>
    <dbReference type="NCBI Taxonomy" id="889453"/>
    <lineage>
        <taxon>Bacteria</taxon>
        <taxon>Pseudomonadati</taxon>
        <taxon>Bacteroidota</taxon>
        <taxon>Bacteroidia</taxon>
        <taxon>Marinilabiliales</taxon>
        <taxon>Marinilabiliaceae</taxon>
        <taxon>Alkalitalea</taxon>
    </lineage>
</organism>
<comment type="subcellular location">
    <subcellularLocation>
        <location evidence="1 8">Cell outer membrane</location>
        <topology evidence="1 8">Multi-pass membrane protein</topology>
    </subcellularLocation>
</comment>
<dbReference type="Gene3D" id="2.40.170.20">
    <property type="entry name" value="TonB-dependent receptor, beta-barrel domain"/>
    <property type="match status" value="1"/>
</dbReference>
<name>A0A1T5ERD1_9BACT</name>
<comment type="similarity">
    <text evidence="8 9">Belongs to the TonB-dependent receptor family.</text>
</comment>
<dbReference type="STRING" id="889453.SAMN03080601_01370"/>
<evidence type="ECO:0000256" key="3">
    <source>
        <dbReference type="ARBA" id="ARBA00022452"/>
    </source>
</evidence>
<keyword evidence="5 9" id="KW-0798">TonB box</keyword>
<dbReference type="InterPro" id="IPR012910">
    <property type="entry name" value="Plug_dom"/>
</dbReference>
<evidence type="ECO:0000256" key="9">
    <source>
        <dbReference type="RuleBase" id="RU003357"/>
    </source>
</evidence>
<dbReference type="Gene3D" id="2.170.130.10">
    <property type="entry name" value="TonB-dependent receptor, plug domain"/>
    <property type="match status" value="1"/>
</dbReference>
<keyword evidence="2 8" id="KW-0813">Transport</keyword>
<dbReference type="InterPro" id="IPR023996">
    <property type="entry name" value="TonB-dep_OMP_SusC/RagA"/>
</dbReference>
<proteinExistence type="inferred from homology"/>
<dbReference type="EMBL" id="FUYV01000006">
    <property type="protein sequence ID" value="SKB86501.1"/>
    <property type="molecule type" value="Genomic_DNA"/>
</dbReference>
<dbReference type="FunFam" id="2.170.130.10:FF:000008">
    <property type="entry name" value="SusC/RagA family TonB-linked outer membrane protein"/>
    <property type="match status" value="1"/>
</dbReference>
<protein>
    <submittedName>
        <fullName evidence="12">TonB-linked outer membrane protein, SusC/RagA family</fullName>
    </submittedName>
</protein>
<dbReference type="PROSITE" id="PS52016">
    <property type="entry name" value="TONB_DEPENDENT_REC_3"/>
    <property type="match status" value="1"/>
</dbReference>
<keyword evidence="6 8" id="KW-0472">Membrane</keyword>
<evidence type="ECO:0000256" key="8">
    <source>
        <dbReference type="PROSITE-ProRule" id="PRU01360"/>
    </source>
</evidence>
<dbReference type="NCBIfam" id="TIGR04056">
    <property type="entry name" value="OMP_RagA_SusC"/>
    <property type="match status" value="1"/>
</dbReference>
<dbReference type="InterPro" id="IPR037066">
    <property type="entry name" value="Plug_dom_sf"/>
</dbReference>
<evidence type="ECO:0000256" key="7">
    <source>
        <dbReference type="ARBA" id="ARBA00023237"/>
    </source>
</evidence>
<gene>
    <name evidence="12" type="ORF">SAMN03080601_01370</name>
</gene>
<keyword evidence="7 8" id="KW-0998">Cell outer membrane</keyword>
<dbReference type="Pfam" id="PF07715">
    <property type="entry name" value="Plug"/>
    <property type="match status" value="1"/>
</dbReference>
<dbReference type="InterPro" id="IPR036942">
    <property type="entry name" value="Beta-barrel_TonB_sf"/>
</dbReference>
<dbReference type="SUPFAM" id="SSF49464">
    <property type="entry name" value="Carboxypeptidase regulatory domain-like"/>
    <property type="match status" value="1"/>
</dbReference>
<dbReference type="RefSeq" id="WP_198314214.1">
    <property type="nucleotide sequence ID" value="NZ_CP021904.1"/>
</dbReference>
<dbReference type="InterPro" id="IPR008969">
    <property type="entry name" value="CarboxyPept-like_regulatory"/>
</dbReference>
<keyword evidence="13" id="KW-1185">Reference proteome</keyword>
<evidence type="ECO:0000259" key="11">
    <source>
        <dbReference type="Pfam" id="PF07715"/>
    </source>
</evidence>
<dbReference type="SUPFAM" id="SSF56935">
    <property type="entry name" value="Porins"/>
    <property type="match status" value="1"/>
</dbReference>
<evidence type="ECO:0000313" key="12">
    <source>
        <dbReference type="EMBL" id="SKB86501.1"/>
    </source>
</evidence>
<evidence type="ECO:0000313" key="13">
    <source>
        <dbReference type="Proteomes" id="UP000191055"/>
    </source>
</evidence>
<dbReference type="FunFam" id="2.60.40.1120:FF:000003">
    <property type="entry name" value="Outer membrane protein Omp121"/>
    <property type="match status" value="1"/>
</dbReference>
<sequence>MNTDRMMYKFRFSERLQKFILLSFLLIFTVSLTGQTNIVRGTVTDGENGEPIPGTNVIVFGTSQGVITDIDGQYQITVSPGSELLFSFIGYSNKRVAVTGQTILNVALDPEFTFLDEVVAIGYGTASRRDLTGAVSSVGESVLRNAPVSSAAEAITGRMAGVLVTTTEGSPDAEIKIRVRGGGSITQDNSPLFIVDGFPVNSISDIPPGDIQSIDVLKDASSTAIYGARGANGVVIVTTRSGQEGRITVNVNAYTGIRKVNDLLDVLSPYEYVMYQYELGGTESFHRYYGVYDDLEIYKSVPGTNWQNEVFGRTAMVQNYNASVSGGNETTRFNLSLSRADEESVMIGSAFERNNINLKMNTKINDRLNFDFNTRMSHTLIDGAGVNQGSGSTSRLRNSVKYAPTSGLREFDLMIDDDFGLSPESESLLFDPIQSTLDDYRQQKRFSNNYNAALNWEIVDNLTFRTEWGYDFRQDRTDRVWGPSTSQSKNRGGQPVAEIFTRDGYSWRTANTLTYSVRDLFPGHQMTALLGQEITSSENKTITAYSEYFPSDMTPKDVLAMFNLGVPQPTETRISEQNNLASFFGRLNYNMYERYMFNFTFRTDGSSKFAEGNQWGYFPSAAFAWRLTEEAFLEDQTYWLSNLRMRISYGSAGNNRIRDGLWKMSYRTTGGKAYYSNETPDSYLIPGSSLHNPDLRWETTYTRNAGLDFGFFNNRISGVVDVYWNTTKDLLVEAPLPGASGYNTQFQNVGQTSNKGIELSLNGQIVQRRDFTLSANFNIGFNRNNVDEFRNGDENFKLYSSGWNGTAQPREDFIIQEGRPVGQMYGYVTDGMYSFDDFNFVWVYDAMGNPTNQSGWVLKEGIPDNSALTSNRAFGPGSLRFKDVSGPDGEPDGVVNAYDRQIIGDANPLHTGGFNINATYKGFDLSVFMNWSYGNDVYNANIIDNSSYLLTRRYQNLESFMSMDNRFLTFDPVTGNNIFQGQHANPERLQELNQNASIWHPLMTTMPLHSWAIEDGSFLRINTVTFGYTLPGSLTSRVNIQNMRVYVSGYNLYTFTNYSGFDPEVDTRRATPMTPGVDYSAYPRSLSILGGVNITF</sequence>
<dbReference type="Pfam" id="PF13715">
    <property type="entry name" value="CarbopepD_reg_2"/>
    <property type="match status" value="1"/>
</dbReference>
<dbReference type="AlphaFoldDB" id="A0A1T5ERD1"/>
<dbReference type="InterPro" id="IPR000531">
    <property type="entry name" value="Beta-barrel_TonB"/>
</dbReference>
<accession>A0A1T5ERD1</accession>
<reference evidence="13" key="1">
    <citation type="submission" date="2017-02" db="EMBL/GenBank/DDBJ databases">
        <authorList>
            <person name="Varghese N."/>
            <person name="Submissions S."/>
        </authorList>
    </citation>
    <scope>NUCLEOTIDE SEQUENCE [LARGE SCALE GENOMIC DNA]</scope>
    <source>
        <strain evidence="13">DSM 24412</strain>
    </source>
</reference>
<dbReference type="Proteomes" id="UP000191055">
    <property type="component" value="Unassembled WGS sequence"/>
</dbReference>
<evidence type="ECO:0000256" key="4">
    <source>
        <dbReference type="ARBA" id="ARBA00022692"/>
    </source>
</evidence>
<feature type="domain" description="TonB-dependent receptor-like beta-barrel" evidence="10">
    <location>
        <begin position="402"/>
        <end position="793"/>
    </location>
</feature>
<evidence type="ECO:0000259" key="10">
    <source>
        <dbReference type="Pfam" id="PF00593"/>
    </source>
</evidence>
<evidence type="ECO:0000256" key="5">
    <source>
        <dbReference type="ARBA" id="ARBA00023077"/>
    </source>
</evidence>
<dbReference type="InterPro" id="IPR023997">
    <property type="entry name" value="TonB-dep_OMP_SusC/RagA_CS"/>
</dbReference>
<dbReference type="InterPro" id="IPR039426">
    <property type="entry name" value="TonB-dep_rcpt-like"/>
</dbReference>